<organism evidence="2 3">
    <name type="scientific">Kribbella albertanoniae</name>
    <dbReference type="NCBI Taxonomy" id="1266829"/>
    <lineage>
        <taxon>Bacteria</taxon>
        <taxon>Bacillati</taxon>
        <taxon>Actinomycetota</taxon>
        <taxon>Actinomycetes</taxon>
        <taxon>Propionibacteriales</taxon>
        <taxon>Kribbellaceae</taxon>
        <taxon>Kribbella</taxon>
    </lineage>
</organism>
<dbReference type="InterPro" id="IPR000182">
    <property type="entry name" value="GNAT_dom"/>
</dbReference>
<dbReference type="Pfam" id="PF00583">
    <property type="entry name" value="Acetyltransf_1"/>
    <property type="match status" value="1"/>
</dbReference>
<dbReference type="CDD" id="cd04301">
    <property type="entry name" value="NAT_SF"/>
    <property type="match status" value="1"/>
</dbReference>
<gene>
    <name evidence="2" type="ORF">E1261_27205</name>
</gene>
<comment type="caution">
    <text evidence="2">The sequence shown here is derived from an EMBL/GenBank/DDBJ whole genome shotgun (WGS) entry which is preliminary data.</text>
</comment>
<accession>A0A4R4PPC7</accession>
<dbReference type="RefSeq" id="WP_132411366.1">
    <property type="nucleotide sequence ID" value="NZ_SMKA01000151.1"/>
</dbReference>
<dbReference type="InterPro" id="IPR016181">
    <property type="entry name" value="Acyl_CoA_acyltransferase"/>
</dbReference>
<protein>
    <submittedName>
        <fullName evidence="2">N-acetyltransferase</fullName>
    </submittedName>
</protein>
<evidence type="ECO:0000313" key="3">
    <source>
        <dbReference type="Proteomes" id="UP000295075"/>
    </source>
</evidence>
<dbReference type="OrthoDB" id="9797456at2"/>
<feature type="domain" description="N-acetyltransferase" evidence="1">
    <location>
        <begin position="121"/>
        <end position="267"/>
    </location>
</feature>
<dbReference type="AlphaFoldDB" id="A0A4R4PPC7"/>
<dbReference type="PROSITE" id="PS51186">
    <property type="entry name" value="GNAT"/>
    <property type="match status" value="1"/>
</dbReference>
<proteinExistence type="predicted"/>
<keyword evidence="3" id="KW-1185">Reference proteome</keyword>
<dbReference type="SUPFAM" id="SSF55729">
    <property type="entry name" value="Acyl-CoA N-acyltransferases (Nat)"/>
    <property type="match status" value="1"/>
</dbReference>
<reference evidence="2 3" key="1">
    <citation type="submission" date="2019-03" db="EMBL/GenBank/DDBJ databases">
        <title>Draft genome sequences of novel Actinobacteria.</title>
        <authorList>
            <person name="Sahin N."/>
            <person name="Ay H."/>
            <person name="Saygin H."/>
        </authorList>
    </citation>
    <scope>NUCLEOTIDE SEQUENCE [LARGE SCALE GENOMIC DNA]</scope>
    <source>
        <strain evidence="2 3">JCM 30547</strain>
    </source>
</reference>
<dbReference type="Proteomes" id="UP000295075">
    <property type="component" value="Unassembled WGS sequence"/>
</dbReference>
<evidence type="ECO:0000259" key="1">
    <source>
        <dbReference type="PROSITE" id="PS51186"/>
    </source>
</evidence>
<dbReference type="EMBL" id="SMKA01000151">
    <property type="protein sequence ID" value="TDC24004.1"/>
    <property type="molecule type" value="Genomic_DNA"/>
</dbReference>
<sequence length="267" mass="29324">MEFTSLGYRTDLFLLGLGGTELHDKGEYVVVRTPANPTFWWGNYLLYRTPFGPGDVQRRLDEFRKEFPEADHVAIGVDSTDGVLGVDGVKEELVARKATVDFSTVMAANTVIAPARPNTTSTYRLIATDDDWAQLEALTLANATMTVDDSYVEYTHRRQLADRVRVEAGHGQWFGAFDGDRLQASLGLMFDGAGLARFQTVQTHPDDRNQGIASTLVHHASTYGLTEGGAKTLVMVADPDYLAIRIYRALGFSDSETQLGISIPPSS</sequence>
<dbReference type="GO" id="GO:0016747">
    <property type="term" value="F:acyltransferase activity, transferring groups other than amino-acyl groups"/>
    <property type="evidence" value="ECO:0007669"/>
    <property type="project" value="InterPro"/>
</dbReference>
<keyword evidence="2" id="KW-0808">Transferase</keyword>
<name>A0A4R4PPC7_9ACTN</name>
<dbReference type="Gene3D" id="3.40.630.30">
    <property type="match status" value="1"/>
</dbReference>
<evidence type="ECO:0000313" key="2">
    <source>
        <dbReference type="EMBL" id="TDC24004.1"/>
    </source>
</evidence>